<dbReference type="InterPro" id="IPR022217">
    <property type="entry name" value="Prot_inh_I10_marinostatin"/>
</dbReference>
<evidence type="ECO:0000313" key="3">
    <source>
        <dbReference type="Proteomes" id="UP001139031"/>
    </source>
</evidence>
<proteinExistence type="predicted"/>
<dbReference type="Proteomes" id="UP001139031">
    <property type="component" value="Unassembled WGS sequence"/>
</dbReference>
<feature type="region of interest" description="Disordered" evidence="1">
    <location>
        <begin position="1"/>
        <end position="62"/>
    </location>
</feature>
<evidence type="ECO:0000256" key="1">
    <source>
        <dbReference type="SAM" id="MobiDB-lite"/>
    </source>
</evidence>
<feature type="compositionally biased region" description="Basic and acidic residues" evidence="1">
    <location>
        <begin position="10"/>
        <end position="19"/>
    </location>
</feature>
<dbReference type="EMBL" id="JAIRAU010000019">
    <property type="protein sequence ID" value="MBZ5710734.1"/>
    <property type="molecule type" value="Genomic_DNA"/>
</dbReference>
<evidence type="ECO:0000313" key="2">
    <source>
        <dbReference type="EMBL" id="MBZ5710734.1"/>
    </source>
</evidence>
<gene>
    <name evidence="2" type="ORF">K7C98_15840</name>
</gene>
<sequence>MLRPGINKETTMEKQDKKKPFFVRYLEGQERQAGRADATLKYPSDKDEENTTHKYPSDGDEG</sequence>
<accession>A0ABS7TR78</accession>
<feature type="compositionally biased region" description="Basic and acidic residues" evidence="1">
    <location>
        <begin position="43"/>
        <end position="62"/>
    </location>
</feature>
<reference evidence="2" key="1">
    <citation type="submission" date="2021-08" db="EMBL/GenBank/DDBJ databases">
        <authorList>
            <person name="Stevens D.C."/>
        </authorList>
    </citation>
    <scope>NUCLEOTIDE SEQUENCE</scope>
    <source>
        <strain evidence="2">DSM 53165</strain>
    </source>
</reference>
<organism evidence="2 3">
    <name type="scientific">Nannocystis pusilla</name>
    <dbReference type="NCBI Taxonomy" id="889268"/>
    <lineage>
        <taxon>Bacteria</taxon>
        <taxon>Pseudomonadati</taxon>
        <taxon>Myxococcota</taxon>
        <taxon>Polyangia</taxon>
        <taxon>Nannocystales</taxon>
        <taxon>Nannocystaceae</taxon>
        <taxon>Nannocystis</taxon>
    </lineage>
</organism>
<dbReference type="NCBIfam" id="NF033738">
    <property type="entry name" value="microvirid_RiPP"/>
    <property type="match status" value="1"/>
</dbReference>
<name>A0ABS7TR78_9BACT</name>
<protein>
    <submittedName>
        <fullName evidence="2">Microviridin/marinostatin family tricyclic proteinase inhibitor</fullName>
    </submittedName>
</protein>
<comment type="caution">
    <text evidence="2">The sequence shown here is derived from an EMBL/GenBank/DDBJ whole genome shotgun (WGS) entry which is preliminary data.</text>
</comment>
<dbReference type="Pfam" id="PF12559">
    <property type="entry name" value="Inhibitor_I10"/>
    <property type="match status" value="1"/>
</dbReference>
<keyword evidence="3" id="KW-1185">Reference proteome</keyword>